<sequence length="445" mass="48025">MSDELESLAADAYVYGFPLVSGLSMMDRFVRVGMGVLPPTPFNRFAHATRLAAPDTRFVSVNNDTVYSIAQLDLSGGPLLLHTPDTGGAYHVLQFVDAWSANFAYLGSRATGTGEGSWAIVPPGWSGTEPAGVRGVIDAPTAVVTIVGRNACAGPADLPRVRALQQELTLTPLGEPHPTGLPTPDPAVPGALRFFERMRVWSADFPPAAPDQAYQERFQPLGLLEEGPSPYASAGPELADALEAGLAEGARRVEEANTAPAADGGEPGAWVSDPHLFDHNLDHFGVGTLDEARWKAADRTASYLRRAVAARAGLWGNHGYEAVYAYTFRDADGEPLTGDRRYTLTFDSPPPVAAFWSVTMYDVPEYHLVANPVDRYSIGDRTPGLVRGTDGSLTIRIQHDPPPDEANWLPAPEGAFRPMIRLYLPREPVLDGSYTLPRIERVRTG</sequence>
<organism evidence="3 4">
    <name type="scientific">Streptomyces uncialis</name>
    <dbReference type="NCBI Taxonomy" id="1048205"/>
    <lineage>
        <taxon>Bacteria</taxon>
        <taxon>Bacillati</taxon>
        <taxon>Actinomycetota</taxon>
        <taxon>Actinomycetes</taxon>
        <taxon>Kitasatosporales</taxon>
        <taxon>Streptomycetaceae</taxon>
        <taxon>Streptomyces</taxon>
    </lineage>
</organism>
<feature type="domain" description="DUF1214" evidence="1">
    <location>
        <begin position="321"/>
        <end position="426"/>
    </location>
</feature>
<gene>
    <name evidence="3" type="ORF">AB852_21890</name>
</gene>
<dbReference type="Gene3D" id="2.60.120.600">
    <property type="entry name" value="Domain of unknown function DUF1214, C-terminal domain"/>
    <property type="match status" value="1"/>
</dbReference>
<reference evidence="3 4" key="1">
    <citation type="submission" date="2015-06" db="EMBL/GenBank/DDBJ databases">
        <title>Cloning and characterization of the uncialamcin biosynthetic gene cluster.</title>
        <authorList>
            <person name="Yan X."/>
            <person name="Huang T."/>
            <person name="Ge H."/>
            <person name="Shen B."/>
        </authorList>
    </citation>
    <scope>NUCLEOTIDE SEQUENCE [LARGE SCALE GENOMIC DNA]</scope>
    <source>
        <strain evidence="3 4">DCA2648</strain>
    </source>
</reference>
<accession>A0A1Q4V5L1</accession>
<dbReference type="InterPro" id="IPR010679">
    <property type="entry name" value="DUF1254"/>
</dbReference>
<dbReference type="Pfam" id="PF06742">
    <property type="entry name" value="DUF1214"/>
    <property type="match status" value="1"/>
</dbReference>
<name>A0A1Q4V5L1_9ACTN</name>
<evidence type="ECO:0000313" key="4">
    <source>
        <dbReference type="Proteomes" id="UP000186455"/>
    </source>
</evidence>
<dbReference type="EMBL" id="LFBV01000005">
    <property type="protein sequence ID" value="OKH93111.1"/>
    <property type="molecule type" value="Genomic_DNA"/>
</dbReference>
<evidence type="ECO:0000313" key="3">
    <source>
        <dbReference type="EMBL" id="OKH93111.1"/>
    </source>
</evidence>
<evidence type="ECO:0000259" key="1">
    <source>
        <dbReference type="Pfam" id="PF06742"/>
    </source>
</evidence>
<comment type="caution">
    <text evidence="3">The sequence shown here is derived from an EMBL/GenBank/DDBJ whole genome shotgun (WGS) entry which is preliminary data.</text>
</comment>
<dbReference type="Pfam" id="PF06863">
    <property type="entry name" value="DUF1254"/>
    <property type="match status" value="1"/>
</dbReference>
<dbReference type="PANTHER" id="PTHR36509:SF2">
    <property type="entry name" value="BLL3101 PROTEIN"/>
    <property type="match status" value="1"/>
</dbReference>
<dbReference type="STRING" id="1048205.AB852_21890"/>
<feature type="domain" description="DUF1254" evidence="2">
    <location>
        <begin position="42"/>
        <end position="172"/>
    </location>
</feature>
<dbReference type="InterPro" id="IPR037049">
    <property type="entry name" value="DUF1214_C_sf"/>
</dbReference>
<dbReference type="InterPro" id="IPR037050">
    <property type="entry name" value="DUF1254_sf"/>
</dbReference>
<dbReference type="RefSeq" id="WP_073791412.1">
    <property type="nucleotide sequence ID" value="NZ_LFBV01000005.1"/>
</dbReference>
<dbReference type="PANTHER" id="PTHR36509">
    <property type="entry name" value="BLL3101 PROTEIN"/>
    <property type="match status" value="1"/>
</dbReference>
<protein>
    <submittedName>
        <fullName evidence="3">ATP synthase subunit alpha</fullName>
    </submittedName>
</protein>
<dbReference type="Proteomes" id="UP000186455">
    <property type="component" value="Unassembled WGS sequence"/>
</dbReference>
<keyword evidence="4" id="KW-1185">Reference proteome</keyword>
<dbReference type="AlphaFoldDB" id="A0A1Q4V5L1"/>
<evidence type="ECO:0000259" key="2">
    <source>
        <dbReference type="Pfam" id="PF06863"/>
    </source>
</evidence>
<proteinExistence type="predicted"/>
<dbReference type="SUPFAM" id="SSF160935">
    <property type="entry name" value="VPA0735-like"/>
    <property type="match status" value="1"/>
</dbReference>
<dbReference type="Gene3D" id="2.60.40.1610">
    <property type="entry name" value="Domain of unknown function DUF1254"/>
    <property type="match status" value="1"/>
</dbReference>
<dbReference type="InterPro" id="IPR010621">
    <property type="entry name" value="DUF1214"/>
</dbReference>